<name>A0A7I9ZGQ8_9MYCO</name>
<keyword evidence="2" id="KW-1185">Reference proteome</keyword>
<gene>
    <name evidence="1" type="ORF">MHIP_06830</name>
</gene>
<evidence type="ECO:0000313" key="2">
    <source>
        <dbReference type="Proteomes" id="UP000465304"/>
    </source>
</evidence>
<evidence type="ECO:0008006" key="3">
    <source>
        <dbReference type="Google" id="ProtNLM"/>
    </source>
</evidence>
<accession>A0A7I9ZGQ8</accession>
<protein>
    <recommendedName>
        <fullName evidence="3">ANTAR domain-containing protein</fullName>
    </recommendedName>
</protein>
<proteinExistence type="predicted"/>
<organism evidence="1 2">
    <name type="scientific">Mycolicibacterium hippocampi</name>
    <dbReference type="NCBI Taxonomy" id="659824"/>
    <lineage>
        <taxon>Bacteria</taxon>
        <taxon>Bacillati</taxon>
        <taxon>Actinomycetota</taxon>
        <taxon>Actinomycetes</taxon>
        <taxon>Mycobacteriales</taxon>
        <taxon>Mycobacteriaceae</taxon>
        <taxon>Mycolicibacterium</taxon>
    </lineage>
</organism>
<dbReference type="Proteomes" id="UP000465304">
    <property type="component" value="Unassembled WGS sequence"/>
</dbReference>
<dbReference type="AlphaFoldDB" id="A0A7I9ZGQ8"/>
<sequence length="101" mass="10587">MINDWNPAWSDPVFEDAVARARNLHMAEGVLVGLRRCAPESAIAELVSVARAAGLSTSAVARELVSLVSGATNQGVESVARTVVYQHWGGLIGQDAGRSDG</sequence>
<reference evidence="1 2" key="1">
    <citation type="journal article" date="2019" name="Emerg. Microbes Infect.">
        <title>Comprehensive subspecies identification of 175 nontuberculous mycobacteria species based on 7547 genomic profiles.</title>
        <authorList>
            <person name="Matsumoto Y."/>
            <person name="Kinjo T."/>
            <person name="Motooka D."/>
            <person name="Nabeya D."/>
            <person name="Jung N."/>
            <person name="Uechi K."/>
            <person name="Horii T."/>
            <person name="Iida T."/>
            <person name="Fujita J."/>
            <person name="Nakamura S."/>
        </authorList>
    </citation>
    <scope>NUCLEOTIDE SEQUENCE [LARGE SCALE GENOMIC DNA]</scope>
    <source>
        <strain evidence="1 2">JCM 30996</strain>
    </source>
</reference>
<comment type="caution">
    <text evidence="1">The sequence shown here is derived from an EMBL/GenBank/DDBJ whole genome shotgun (WGS) entry which is preliminary data.</text>
</comment>
<dbReference type="EMBL" id="BLLB01000002">
    <property type="protein sequence ID" value="GFH00200.1"/>
    <property type="molecule type" value="Genomic_DNA"/>
</dbReference>
<evidence type="ECO:0000313" key="1">
    <source>
        <dbReference type="EMBL" id="GFH00200.1"/>
    </source>
</evidence>